<reference evidence="2 3" key="1">
    <citation type="submission" date="2019-12" db="EMBL/GenBank/DDBJ databases">
        <authorList>
            <person name="Huq M.A."/>
        </authorList>
    </citation>
    <scope>NUCLEOTIDE SEQUENCE [LARGE SCALE GENOMIC DNA]</scope>
    <source>
        <strain evidence="2 3">MAH-25</strain>
    </source>
</reference>
<organism evidence="2 3">
    <name type="scientific">Ramlibacter pinisoli</name>
    <dbReference type="NCBI Taxonomy" id="2682844"/>
    <lineage>
        <taxon>Bacteria</taxon>
        <taxon>Pseudomonadati</taxon>
        <taxon>Pseudomonadota</taxon>
        <taxon>Betaproteobacteria</taxon>
        <taxon>Burkholderiales</taxon>
        <taxon>Comamonadaceae</taxon>
        <taxon>Ramlibacter</taxon>
    </lineage>
</organism>
<gene>
    <name evidence="2" type="ORF">GON04_16260</name>
</gene>
<dbReference type="Proteomes" id="UP000469385">
    <property type="component" value="Unassembled WGS sequence"/>
</dbReference>
<protein>
    <submittedName>
        <fullName evidence="2">Uncharacterized protein</fullName>
    </submittedName>
</protein>
<keyword evidence="3" id="KW-1185">Reference proteome</keyword>
<dbReference type="RefSeq" id="WP_157399110.1">
    <property type="nucleotide sequence ID" value="NZ_WSEL01000009.1"/>
</dbReference>
<evidence type="ECO:0000256" key="1">
    <source>
        <dbReference type="SAM" id="MobiDB-lite"/>
    </source>
</evidence>
<dbReference type="AlphaFoldDB" id="A0A6N8IVN4"/>
<accession>A0A6N8IVN4</accession>
<comment type="caution">
    <text evidence="2">The sequence shown here is derived from an EMBL/GenBank/DDBJ whole genome shotgun (WGS) entry which is preliminary data.</text>
</comment>
<feature type="region of interest" description="Disordered" evidence="1">
    <location>
        <begin position="1"/>
        <end position="58"/>
    </location>
</feature>
<sequence>MTKPPAEGVPKYKDSVPHTGEGADSAFFALLRRQRQKPGEPTGFQDTVPMPRPDEDDA</sequence>
<evidence type="ECO:0000313" key="3">
    <source>
        <dbReference type="Proteomes" id="UP000469385"/>
    </source>
</evidence>
<name>A0A6N8IVN4_9BURK</name>
<evidence type="ECO:0000313" key="2">
    <source>
        <dbReference type="EMBL" id="MVQ31014.1"/>
    </source>
</evidence>
<dbReference type="EMBL" id="WSEL01000009">
    <property type="protein sequence ID" value="MVQ31014.1"/>
    <property type="molecule type" value="Genomic_DNA"/>
</dbReference>
<proteinExistence type="predicted"/>